<dbReference type="OrthoDB" id="2205399at2759"/>
<dbReference type="Proteomes" id="UP000252139">
    <property type="component" value="Unassembled WGS sequence"/>
</dbReference>
<proteinExistence type="predicted"/>
<sequence length="206" mass="23996">MNARNFIGQLLSDKFLFYFFVDDYSRAGIFKTAKYLFLKEDTDSNDLYEEGFFTNIQTYQIVQKQLPNLQQAMTQRQFGLLISKNGDYFGHQQQRKIGNEPARGRSLFVLKEYAQGTFASQLSFLELIFLIDSFKEKVNAFKYHMQAAKGEWINIGYVRKSPGNEPIETRERLVQGMASRLQNQVFCRKMFVLDGTPASQPIMMRD</sequence>
<evidence type="ECO:0000313" key="2">
    <source>
        <dbReference type="Proteomes" id="UP000252139"/>
    </source>
</evidence>
<name>A0A367JA72_RHIAZ</name>
<keyword evidence="2" id="KW-1185">Reference proteome</keyword>
<dbReference type="AlphaFoldDB" id="A0A367JA72"/>
<reference evidence="1 2" key="1">
    <citation type="journal article" date="2018" name="G3 (Bethesda)">
        <title>Phylogenetic and Phylogenomic Definition of Rhizopus Species.</title>
        <authorList>
            <person name="Gryganskyi A.P."/>
            <person name="Golan J."/>
            <person name="Dolatabadi S."/>
            <person name="Mondo S."/>
            <person name="Robb S."/>
            <person name="Idnurm A."/>
            <person name="Muszewska A."/>
            <person name="Steczkiewicz K."/>
            <person name="Masonjones S."/>
            <person name="Liao H.L."/>
            <person name="Gajdeczka M.T."/>
            <person name="Anike F."/>
            <person name="Vuek A."/>
            <person name="Anishchenko I.M."/>
            <person name="Voigt K."/>
            <person name="de Hoog G.S."/>
            <person name="Smith M.E."/>
            <person name="Heitman J."/>
            <person name="Vilgalys R."/>
            <person name="Stajich J.E."/>
        </authorList>
    </citation>
    <scope>NUCLEOTIDE SEQUENCE [LARGE SCALE GENOMIC DNA]</scope>
    <source>
        <strain evidence="1 2">CBS 357.93</strain>
    </source>
</reference>
<organism evidence="1 2">
    <name type="scientific">Rhizopus azygosporus</name>
    <name type="common">Rhizopus microsporus var. azygosporus</name>
    <dbReference type="NCBI Taxonomy" id="86630"/>
    <lineage>
        <taxon>Eukaryota</taxon>
        <taxon>Fungi</taxon>
        <taxon>Fungi incertae sedis</taxon>
        <taxon>Mucoromycota</taxon>
        <taxon>Mucoromycotina</taxon>
        <taxon>Mucoromycetes</taxon>
        <taxon>Mucorales</taxon>
        <taxon>Mucorineae</taxon>
        <taxon>Rhizopodaceae</taxon>
        <taxon>Rhizopus</taxon>
    </lineage>
</organism>
<evidence type="ECO:0000313" key="1">
    <source>
        <dbReference type="EMBL" id="RCH86854.1"/>
    </source>
</evidence>
<protein>
    <submittedName>
        <fullName evidence="1">Uncharacterized protein</fullName>
    </submittedName>
</protein>
<accession>A0A367JA72</accession>
<gene>
    <name evidence="1" type="ORF">CU097_007154</name>
</gene>
<dbReference type="EMBL" id="PJQL01001781">
    <property type="protein sequence ID" value="RCH86854.1"/>
    <property type="molecule type" value="Genomic_DNA"/>
</dbReference>
<comment type="caution">
    <text evidence="1">The sequence shown here is derived from an EMBL/GenBank/DDBJ whole genome shotgun (WGS) entry which is preliminary data.</text>
</comment>